<proteinExistence type="predicted"/>
<dbReference type="NCBIfam" id="TIGR02243">
    <property type="entry name" value="putative baseplate assembly protein"/>
    <property type="match status" value="1"/>
</dbReference>
<organism evidence="1 2">
    <name type="scientific">Paraburkholderia acidiphila</name>
    <dbReference type="NCBI Taxonomy" id="2571747"/>
    <lineage>
        <taxon>Bacteria</taxon>
        <taxon>Pseudomonadati</taxon>
        <taxon>Pseudomonadota</taxon>
        <taxon>Betaproteobacteria</taxon>
        <taxon>Burkholderiales</taxon>
        <taxon>Burkholderiaceae</taxon>
        <taxon>Paraburkholderia</taxon>
    </lineage>
</organism>
<sequence length="1092" mass="115265">MIYACCDEHRKAAIASNPTLNGIDYLEVLDHAAIALGSPRQQTLLVHCLKRAPATLVPSNVLIEGGERVTGITAAWVAPALPAPPEASAAEAAYFGSLADAANVLVIRTSVAGDFSPYTLRLVNNATQASGDVFAVTEVLKGFDPQLASVAFSFKVECGPDFDCKPLEPPCPPDAPAPPPINYLAKDYGSFRTVLLDRLNQLLPAWQASTEADIGVVLAELLAYVGDHFSYRQDAVTTESYLLTARSRISLRRHALLVDYTVSEGCNARAWICVQVGVPVFLDHRATRFYTVAPNMPPTLLPGSGNEQAALDAGVVAFEPMQDANLHPEHNEMAFYTWGDTNCCLPKGATTATLLGTYPNLQPGDVLVFEEILGPQTGNAADADVRHRCAVRLTQVATQDAQGAALVDPLFEQGTGAPITGPLQRPTPVTEIRWSDDDALPFPVCLSSTFLDDSGQKQTLTGVSRVLGNVVLADQGLTMPGEALPDVPEPALYHPPSAARHCTPQAGVPFPVRYRPALRGRPLTHAIPLPVAGSPVTPGPVPLPPNGYVSLVDANGFVCLMVSPDAPGDWPQYFAILTESNALNPATFDLSVIFAPPGGPVGVSAPVVIERFAGLTLTAGAPNNALKQIAALSRFIAVAPGFTPPAATPSPLPLAQTQLSSNGTVALKDAGGATFLVVQPTPPTTWPPMFGVLAQDDISQPDTFNLVLVFQPASGGVGVQVPVVVEQFNGVSLANVATTFGDASDLLSVRSFEDEPNPALSARALMQDDIRASVPAVQLVSTFEGTQSTWTPSPNLLGNGPEDTVFVVETDTDGTARLRFGDGTNGRAPVSLSTFTACGRIGNGTPGNVGADTIVGLAADPRVIGCRNPLAASGGVDPETNDQIRRRAPQAFMTQERAITMTDYANVTEANTQVEDAVAALRWTGSWYTVFITAEPQCAGVLTPALRRALTRYVNRFRLAGQDLKIEGPDYLSLDISLTICVAPDYFQRDVQKALQLALGSGSLPDGQPAFFAPGRFELGQPVYLSPLYAAARAVAGVASVTATVFQPQGVRTSTWLQQGAIPVGPFQVARMANDPSLPDHGRLTLVMQGGK</sequence>
<protein>
    <submittedName>
        <fullName evidence="1">Putative baseplate assembly protein</fullName>
    </submittedName>
</protein>
<keyword evidence="2" id="KW-1185">Reference proteome</keyword>
<dbReference type="Proteomes" id="UP000434209">
    <property type="component" value="Chromosome 4"/>
</dbReference>
<dbReference type="AlphaFoldDB" id="A0A7Z2GCV1"/>
<accession>A0A7Z2GCV1</accession>
<dbReference type="OrthoDB" id="9796131at2"/>
<dbReference type="EMBL" id="CP046912">
    <property type="protein sequence ID" value="QGZ59456.1"/>
    <property type="molecule type" value="Genomic_DNA"/>
</dbReference>
<dbReference type="KEGG" id="pacp:FAZ97_31165"/>
<dbReference type="InterPro" id="IPR011749">
    <property type="entry name" value="CHP02243"/>
</dbReference>
<reference evidence="1 2" key="1">
    <citation type="submission" date="2019-12" db="EMBL/GenBank/DDBJ databases">
        <title>Paraburkholderia acidiphila 7Q-K02 sp. nov and Paraburkholderia acidisoli DHF22 sp. nov., two strains isolated from forest soil.</title>
        <authorList>
            <person name="Gao Z."/>
            <person name="Qiu L."/>
        </authorList>
    </citation>
    <scope>NUCLEOTIDE SEQUENCE [LARGE SCALE GENOMIC DNA]</scope>
    <source>
        <strain evidence="1 2">7Q-K02</strain>
    </source>
</reference>
<name>A0A7Z2GCV1_9BURK</name>
<evidence type="ECO:0000313" key="2">
    <source>
        <dbReference type="Proteomes" id="UP000434209"/>
    </source>
</evidence>
<gene>
    <name evidence="1" type="ORF">FAZ97_31165</name>
</gene>
<dbReference type="RefSeq" id="WP_158762638.1">
    <property type="nucleotide sequence ID" value="NZ_CP046912.1"/>
</dbReference>
<evidence type="ECO:0000313" key="1">
    <source>
        <dbReference type="EMBL" id="QGZ59456.1"/>
    </source>
</evidence>